<feature type="compositionally biased region" description="Polar residues" evidence="14">
    <location>
        <begin position="266"/>
        <end position="279"/>
    </location>
</feature>
<dbReference type="GO" id="GO:0008270">
    <property type="term" value="F:zinc ion binding"/>
    <property type="evidence" value="ECO:0007669"/>
    <property type="project" value="UniProtKB-KW"/>
</dbReference>
<keyword evidence="5" id="KW-0677">Repeat</keyword>
<organism evidence="18 19">
    <name type="scientific">Aristolochia fimbriata</name>
    <name type="common">White veined hardy Dutchman's pipe vine</name>
    <dbReference type="NCBI Taxonomy" id="158543"/>
    <lineage>
        <taxon>Eukaryota</taxon>
        <taxon>Viridiplantae</taxon>
        <taxon>Streptophyta</taxon>
        <taxon>Embryophyta</taxon>
        <taxon>Tracheophyta</taxon>
        <taxon>Spermatophyta</taxon>
        <taxon>Magnoliopsida</taxon>
        <taxon>Magnoliidae</taxon>
        <taxon>Piperales</taxon>
        <taxon>Aristolochiaceae</taxon>
        <taxon>Aristolochia</taxon>
    </lineage>
</organism>
<feature type="compositionally biased region" description="Polar residues" evidence="14">
    <location>
        <begin position="230"/>
        <end position="244"/>
    </location>
</feature>
<accession>A0AAV7EH24</accession>
<dbReference type="Gene3D" id="3.30.40.10">
    <property type="entry name" value="Zinc/RING finger domain, C3HC4 (zinc finger)"/>
    <property type="match status" value="2"/>
</dbReference>
<dbReference type="PROSITE" id="PS50172">
    <property type="entry name" value="BRCT"/>
    <property type="match status" value="2"/>
</dbReference>
<dbReference type="AlphaFoldDB" id="A0AAV7EH24"/>
<keyword evidence="8" id="KW-0862">Zinc</keyword>
<evidence type="ECO:0000313" key="19">
    <source>
        <dbReference type="Proteomes" id="UP000825729"/>
    </source>
</evidence>
<keyword evidence="4" id="KW-0479">Metal-binding</keyword>
<dbReference type="PANTHER" id="PTHR13763:SF9">
    <property type="entry name" value="BRCA1-ASSOCIATED RING DOMAIN PROTEIN 1"/>
    <property type="match status" value="1"/>
</dbReference>
<evidence type="ECO:0000256" key="8">
    <source>
        <dbReference type="ARBA" id="ARBA00022833"/>
    </source>
</evidence>
<dbReference type="Pfam" id="PF00097">
    <property type="entry name" value="zf-C3HC4"/>
    <property type="match status" value="1"/>
</dbReference>
<reference evidence="18 19" key="1">
    <citation type="submission" date="2021-07" db="EMBL/GenBank/DDBJ databases">
        <title>The Aristolochia fimbriata genome: insights into angiosperm evolution, floral development and chemical biosynthesis.</title>
        <authorList>
            <person name="Jiao Y."/>
        </authorList>
    </citation>
    <scope>NUCLEOTIDE SEQUENCE [LARGE SCALE GENOMIC DNA]</scope>
    <source>
        <strain evidence="18">IBCAS-2021</strain>
        <tissue evidence="18">Leaf</tissue>
    </source>
</reference>
<evidence type="ECO:0000256" key="3">
    <source>
        <dbReference type="ARBA" id="ARBA00022454"/>
    </source>
</evidence>
<dbReference type="InterPro" id="IPR018957">
    <property type="entry name" value="Znf_C3HC4_RING-type"/>
</dbReference>
<evidence type="ECO:0000256" key="13">
    <source>
        <dbReference type="PROSITE-ProRule" id="PRU00175"/>
    </source>
</evidence>
<dbReference type="SMART" id="SM00184">
    <property type="entry name" value="RING"/>
    <property type="match status" value="1"/>
</dbReference>
<dbReference type="FunFam" id="3.40.50.10190:FF:000006">
    <property type="entry name" value="Breast cancer type 1 susceptibility protein homolog"/>
    <property type="match status" value="1"/>
</dbReference>
<dbReference type="PROSITE" id="PS51805">
    <property type="entry name" value="EPHD"/>
    <property type="match status" value="1"/>
</dbReference>
<dbReference type="EMBL" id="JAINDJ010000005">
    <property type="protein sequence ID" value="KAG9446877.1"/>
    <property type="molecule type" value="Genomic_DNA"/>
</dbReference>
<sequence>MEIGASKRGFLNPCLLHLQKMGLELKCPLCLDLLSSPQLLPCNHVLCSSCLTRPVEVKLKCAVCKFPYTSQDVRSAPFIENMTSIYKSMNSAFDAYLSQLKTLNDLHDGRVDFDKNGCNENTGNSVSLKGQPECAHKEGSFFLNSSEPSFLSRSKAHCSIIPTQQVEKLPEKPVSISDIRNDIETDGSGRLGGQPSVCCETRDGSTRVKDPTVSLNLWLSNLQDRDSSIRQKNVSHQEQTSLGSPPSACDPKDSDDDSHGHGILQGTESAKRSLSSTETRPGLNLDASAVMSSSPNTDSSSNDATNLGNSKAKINRRSVSPAIEHFDRESKRPKLNIECQVVSSNKLNPVDANPSVICAFCQAPNASEVTGVMLHYANGEAVEGDEALDVDVVHVHKRCVEWAPQVYFVDETVMNLEAEVSRGAKIRCSECGKKGAALGCYARSCKRSYHVPCSSCIEGCRWDNDNFLMLCPMHSSLKFPGEKSKSKKNMKAKQCLFRSLKPSSDQPNNPRAASGELGTASLANTYGWVLCGSALNPREKDLVKELTSSTGSLVIKNWDPSVTHVISSPDASGATRRTFKILMGILTGKWILHIDWIKACLEAQRPVPEEPYEVSLDIHGCCDGPKNGRKRVMEKAPKLFSGVNFYFSDAFEPSYRGDLAELITVAGGILLENKEEIRNAEAILVTTIIIYNGDPSEDCNENELLSEVLESNRKEAEVLAAGTGAWVAPHSWLLDSIAACKLLPLVSR</sequence>
<evidence type="ECO:0000256" key="12">
    <source>
        <dbReference type="ARBA" id="ARBA00031556"/>
    </source>
</evidence>
<evidence type="ECO:0000256" key="1">
    <source>
        <dbReference type="ARBA" id="ARBA00004123"/>
    </source>
</evidence>
<dbReference type="InterPro" id="IPR034732">
    <property type="entry name" value="EPHD"/>
</dbReference>
<feature type="domain" description="RING-type" evidence="15">
    <location>
        <begin position="27"/>
        <end position="65"/>
    </location>
</feature>
<feature type="compositionally biased region" description="Low complexity" evidence="14">
    <location>
        <begin position="292"/>
        <end position="306"/>
    </location>
</feature>
<dbReference type="GO" id="GO:0045944">
    <property type="term" value="P:positive regulation of transcription by RNA polymerase II"/>
    <property type="evidence" value="ECO:0007669"/>
    <property type="project" value="TreeGrafter"/>
</dbReference>
<dbReference type="SUPFAM" id="SSF52113">
    <property type="entry name" value="BRCT domain"/>
    <property type="match status" value="2"/>
</dbReference>
<feature type="region of interest" description="Disordered" evidence="14">
    <location>
        <begin position="228"/>
        <end position="318"/>
    </location>
</feature>
<feature type="region of interest" description="Disordered" evidence="14">
    <location>
        <begin position="181"/>
        <end position="207"/>
    </location>
</feature>
<comment type="subcellular location">
    <subcellularLocation>
        <location evidence="2">Chromosome</location>
    </subcellularLocation>
    <subcellularLocation>
        <location evidence="1">Nucleus</location>
    </subcellularLocation>
</comment>
<dbReference type="GO" id="GO:0000724">
    <property type="term" value="P:double-strand break repair via homologous recombination"/>
    <property type="evidence" value="ECO:0007669"/>
    <property type="project" value="TreeGrafter"/>
</dbReference>
<dbReference type="InterPro" id="IPR001965">
    <property type="entry name" value="Znf_PHD"/>
</dbReference>
<evidence type="ECO:0000256" key="5">
    <source>
        <dbReference type="ARBA" id="ARBA00022737"/>
    </source>
</evidence>
<dbReference type="GO" id="GO:0004842">
    <property type="term" value="F:ubiquitin-protein transferase activity"/>
    <property type="evidence" value="ECO:0007669"/>
    <property type="project" value="TreeGrafter"/>
</dbReference>
<keyword evidence="9" id="KW-0234">DNA repair</keyword>
<dbReference type="InterPro" id="IPR013083">
    <property type="entry name" value="Znf_RING/FYVE/PHD"/>
</dbReference>
<keyword evidence="7 13" id="KW-0863">Zinc-finger</keyword>
<evidence type="ECO:0000256" key="11">
    <source>
        <dbReference type="ARBA" id="ARBA00023306"/>
    </source>
</evidence>
<keyword evidence="6" id="KW-0227">DNA damage</keyword>
<evidence type="ECO:0000256" key="7">
    <source>
        <dbReference type="ARBA" id="ARBA00022771"/>
    </source>
</evidence>
<evidence type="ECO:0000256" key="9">
    <source>
        <dbReference type="ARBA" id="ARBA00023204"/>
    </source>
</evidence>
<evidence type="ECO:0000256" key="14">
    <source>
        <dbReference type="SAM" id="MobiDB-lite"/>
    </source>
</evidence>
<dbReference type="Proteomes" id="UP000825729">
    <property type="component" value="Unassembled WGS sequence"/>
</dbReference>
<dbReference type="SUPFAM" id="SSF57850">
    <property type="entry name" value="RING/U-box"/>
    <property type="match status" value="1"/>
</dbReference>
<evidence type="ECO:0000256" key="2">
    <source>
        <dbReference type="ARBA" id="ARBA00004286"/>
    </source>
</evidence>
<dbReference type="InterPro" id="IPR036420">
    <property type="entry name" value="BRCT_dom_sf"/>
</dbReference>
<keyword evidence="3" id="KW-0158">Chromosome</keyword>
<evidence type="ECO:0000313" key="18">
    <source>
        <dbReference type="EMBL" id="KAG9446877.1"/>
    </source>
</evidence>
<gene>
    <name evidence="18" type="ORF">H6P81_013005</name>
</gene>
<dbReference type="CDD" id="cd17734">
    <property type="entry name" value="BRCT_Bard1_rpt1"/>
    <property type="match status" value="1"/>
</dbReference>
<dbReference type="InterPro" id="IPR017907">
    <property type="entry name" value="Znf_RING_CS"/>
</dbReference>
<dbReference type="PANTHER" id="PTHR13763">
    <property type="entry name" value="BREAST CANCER TYPE 1 SUSCEPTIBILITY PROTEIN BRCA1"/>
    <property type="match status" value="1"/>
</dbReference>
<evidence type="ECO:0000256" key="10">
    <source>
        <dbReference type="ARBA" id="ARBA00023242"/>
    </source>
</evidence>
<evidence type="ECO:0000256" key="6">
    <source>
        <dbReference type="ARBA" id="ARBA00022763"/>
    </source>
</evidence>
<feature type="domain" description="BRCT" evidence="16">
    <location>
        <begin position="635"/>
        <end position="748"/>
    </location>
</feature>
<dbReference type="PROSITE" id="PS00518">
    <property type="entry name" value="ZF_RING_1"/>
    <property type="match status" value="1"/>
</dbReference>
<feature type="domain" description="PHD-type" evidence="17">
    <location>
        <begin position="355"/>
        <end position="475"/>
    </location>
</feature>
<evidence type="ECO:0000256" key="4">
    <source>
        <dbReference type="ARBA" id="ARBA00022723"/>
    </source>
</evidence>
<dbReference type="InterPro" id="IPR001841">
    <property type="entry name" value="Znf_RING"/>
</dbReference>
<comment type="caution">
    <text evidence="18">The sequence shown here is derived from an EMBL/GenBank/DDBJ whole genome shotgun (WGS) entry which is preliminary data.</text>
</comment>
<evidence type="ECO:0000259" key="17">
    <source>
        <dbReference type="PROSITE" id="PS51805"/>
    </source>
</evidence>
<dbReference type="SMART" id="SM00292">
    <property type="entry name" value="BRCT"/>
    <property type="match status" value="2"/>
</dbReference>
<proteinExistence type="predicted"/>
<dbReference type="GO" id="GO:0005694">
    <property type="term" value="C:chromosome"/>
    <property type="evidence" value="ECO:0007669"/>
    <property type="project" value="UniProtKB-SubCell"/>
</dbReference>
<dbReference type="Pfam" id="PF13771">
    <property type="entry name" value="zf-HC5HC2H"/>
    <property type="match status" value="1"/>
</dbReference>
<protein>
    <recommendedName>
        <fullName evidence="12">RING-type E3 ubiquitin transferase BRCA1</fullName>
    </recommendedName>
</protein>
<dbReference type="InterPro" id="IPR001357">
    <property type="entry name" value="BRCT_dom"/>
</dbReference>
<dbReference type="GO" id="GO:0005634">
    <property type="term" value="C:nucleus"/>
    <property type="evidence" value="ECO:0007669"/>
    <property type="project" value="UniProtKB-SubCell"/>
</dbReference>
<dbReference type="Pfam" id="PF00533">
    <property type="entry name" value="BRCT"/>
    <property type="match status" value="1"/>
</dbReference>
<evidence type="ECO:0000259" key="16">
    <source>
        <dbReference type="PROSITE" id="PS50172"/>
    </source>
</evidence>
<keyword evidence="19" id="KW-1185">Reference proteome</keyword>
<dbReference type="InterPro" id="IPR031099">
    <property type="entry name" value="BRCA1-associated"/>
</dbReference>
<keyword evidence="10" id="KW-0539">Nucleus</keyword>
<evidence type="ECO:0000259" key="15">
    <source>
        <dbReference type="PROSITE" id="PS50089"/>
    </source>
</evidence>
<dbReference type="PROSITE" id="PS50089">
    <property type="entry name" value="ZF_RING_2"/>
    <property type="match status" value="1"/>
</dbReference>
<feature type="domain" description="BRCT" evidence="16">
    <location>
        <begin position="529"/>
        <end position="614"/>
    </location>
</feature>
<dbReference type="Gene3D" id="3.40.50.10190">
    <property type="entry name" value="BRCT domain"/>
    <property type="match status" value="2"/>
</dbReference>
<keyword evidence="11" id="KW-0131">Cell cycle</keyword>
<dbReference type="SMART" id="SM00249">
    <property type="entry name" value="PHD"/>
    <property type="match status" value="1"/>
</dbReference>
<name>A0AAV7EH24_ARIFI</name>